<name>A0ABV4MXD0_9VIBR</name>
<reference evidence="1 2" key="1">
    <citation type="journal article" date="2024" name="ISME J.">
        <title>Tailless and filamentous prophages are predominant in marine Vibrio.</title>
        <authorList>
            <person name="Steensen K."/>
            <person name="Seneca J."/>
            <person name="Bartlau N."/>
            <person name="Yu X.A."/>
            <person name="Hussain F.A."/>
            <person name="Polz M.F."/>
        </authorList>
    </citation>
    <scope>NUCLEOTIDE SEQUENCE [LARGE SCALE GENOMIC DNA]</scope>
    <source>
        <strain evidence="1 2">10N.239.312.F12</strain>
    </source>
</reference>
<keyword evidence="2" id="KW-1185">Reference proteome</keyword>
<protein>
    <submittedName>
        <fullName evidence="1">Uncharacterized protein</fullName>
    </submittedName>
</protein>
<sequence length="57" mass="6650">MYCNQLETSWLETGTYSSAMAVYRKNGDVINTQRSYLSQEELRVLYPVFNPTFPSSY</sequence>
<organism evidence="1 2">
    <name type="scientific">Vibrio pomeroyi</name>
    <dbReference type="NCBI Taxonomy" id="198832"/>
    <lineage>
        <taxon>Bacteria</taxon>
        <taxon>Pseudomonadati</taxon>
        <taxon>Pseudomonadota</taxon>
        <taxon>Gammaproteobacteria</taxon>
        <taxon>Vibrionales</taxon>
        <taxon>Vibrionaceae</taxon>
        <taxon>Vibrio</taxon>
    </lineage>
</organism>
<evidence type="ECO:0000313" key="1">
    <source>
        <dbReference type="EMBL" id="MEZ8721756.1"/>
    </source>
</evidence>
<dbReference type="EMBL" id="JBFSSG010000022">
    <property type="protein sequence ID" value="MEZ8721756.1"/>
    <property type="molecule type" value="Genomic_DNA"/>
</dbReference>
<accession>A0ABV4MXD0</accession>
<gene>
    <name evidence="1" type="ORF">AB6D66_11835</name>
</gene>
<evidence type="ECO:0000313" key="2">
    <source>
        <dbReference type="Proteomes" id="UP001570071"/>
    </source>
</evidence>
<comment type="caution">
    <text evidence="1">The sequence shown here is derived from an EMBL/GenBank/DDBJ whole genome shotgun (WGS) entry which is preliminary data.</text>
</comment>
<dbReference type="RefSeq" id="WP_372124039.1">
    <property type="nucleotide sequence ID" value="NZ_JBFSSG010000022.1"/>
</dbReference>
<dbReference type="Proteomes" id="UP001570071">
    <property type="component" value="Unassembled WGS sequence"/>
</dbReference>
<proteinExistence type="predicted"/>